<reference evidence="7" key="1">
    <citation type="submission" date="2025-08" db="UniProtKB">
        <authorList>
            <consortium name="RefSeq"/>
        </authorList>
    </citation>
    <scope>IDENTIFICATION</scope>
</reference>
<dbReference type="SUPFAM" id="SSF57850">
    <property type="entry name" value="RING/U-box"/>
    <property type="match status" value="1"/>
</dbReference>
<feature type="region of interest" description="Disordered" evidence="4">
    <location>
        <begin position="1"/>
        <end position="31"/>
    </location>
</feature>
<gene>
    <name evidence="7" type="primary">LOC106810480</name>
</gene>
<dbReference type="InterPro" id="IPR013083">
    <property type="entry name" value="Znf_RING/FYVE/PHD"/>
</dbReference>
<evidence type="ECO:0000256" key="1">
    <source>
        <dbReference type="ARBA" id="ARBA00022771"/>
    </source>
</evidence>
<keyword evidence="2" id="KW-0862">Zinc</keyword>
<keyword evidence="1 3" id="KW-0863">Zinc-finger</keyword>
<dbReference type="CDD" id="cd16563">
    <property type="entry name" value="RING-HC_RNF220"/>
    <property type="match status" value="1"/>
</dbReference>
<keyword evidence="6" id="KW-1185">Reference proteome</keyword>
<dbReference type="InterPro" id="IPR052443">
    <property type="entry name" value="E3_ubiq-ligase_RNF220-like"/>
</dbReference>
<feature type="region of interest" description="Disordered" evidence="4">
    <location>
        <begin position="181"/>
        <end position="225"/>
    </location>
</feature>
<protein>
    <submittedName>
        <fullName evidence="7">E3 ubiquitin-protein ligase RNF220-like</fullName>
    </submittedName>
</protein>
<feature type="compositionally biased region" description="Acidic residues" evidence="4">
    <location>
        <begin position="141"/>
        <end position="153"/>
    </location>
</feature>
<evidence type="ECO:0000256" key="4">
    <source>
        <dbReference type="SAM" id="MobiDB-lite"/>
    </source>
</evidence>
<dbReference type="Pfam" id="PF13923">
    <property type="entry name" value="zf-C3HC4_2"/>
    <property type="match status" value="1"/>
</dbReference>
<accession>A0ABM1EAX7</accession>
<evidence type="ECO:0000313" key="6">
    <source>
        <dbReference type="Proteomes" id="UP000695022"/>
    </source>
</evidence>
<dbReference type="RefSeq" id="XP_014669348.1">
    <property type="nucleotide sequence ID" value="XM_014813862.1"/>
</dbReference>
<name>A0ABM1EAX7_PRICU</name>
<dbReference type="PROSITE" id="PS50089">
    <property type="entry name" value="ZF_RING_2"/>
    <property type="match status" value="1"/>
</dbReference>
<dbReference type="GeneID" id="106810480"/>
<evidence type="ECO:0000256" key="2">
    <source>
        <dbReference type="ARBA" id="ARBA00022833"/>
    </source>
</evidence>
<dbReference type="Pfam" id="PF15926">
    <property type="entry name" value="RNF220"/>
    <property type="match status" value="1"/>
</dbReference>
<dbReference type="PANTHER" id="PTHR13459:SF1">
    <property type="entry name" value="E3 UBIQUITIN-PROTEIN LIGASE RNF220 ISOFORM X1"/>
    <property type="match status" value="1"/>
</dbReference>
<evidence type="ECO:0000259" key="5">
    <source>
        <dbReference type="PROSITE" id="PS50089"/>
    </source>
</evidence>
<evidence type="ECO:0000313" key="7">
    <source>
        <dbReference type="RefSeq" id="XP_014669348.1"/>
    </source>
</evidence>
<keyword evidence="1 3" id="KW-0479">Metal-binding</keyword>
<evidence type="ECO:0000256" key="3">
    <source>
        <dbReference type="PROSITE-ProRule" id="PRU00175"/>
    </source>
</evidence>
<feature type="compositionally biased region" description="Polar residues" evidence="4">
    <location>
        <begin position="207"/>
        <end position="225"/>
    </location>
</feature>
<sequence length="307" mass="33740">MGLLTPQSTPGSSKKGKDSPPSEAGVTPESRYETFLKVKVNRQTRLGARSGKSKRKKAEEAACPVCSRKITGSSDELHEHVEQCLRKQSVVSDDELLDVEGEGFEEYEWAGQTRVRATSMVDGKLTDLGFHSSLKASEAETDADLNVDGDDDAIYGRPQYGEGDVIPCAAEPGEAQAQQALRGAVVGEEASSQQPHPTRNRWASVYEESTSSPPATDSQQPSCSTAPSTVKIIESLKAKLREQEELLKQGDKYKCLICMEQFTTPVVSVQCWHTHCEECWLRTMGAKKLCPQCNVITSPQDLRRIYL</sequence>
<dbReference type="InterPro" id="IPR031824">
    <property type="entry name" value="RNF220_mid"/>
</dbReference>
<dbReference type="Gene3D" id="3.30.40.10">
    <property type="entry name" value="Zinc/RING finger domain, C3HC4 (zinc finger)"/>
    <property type="match status" value="1"/>
</dbReference>
<feature type="region of interest" description="Disordered" evidence="4">
    <location>
        <begin position="141"/>
        <end position="160"/>
    </location>
</feature>
<feature type="domain" description="RING-type" evidence="5">
    <location>
        <begin position="255"/>
        <end position="294"/>
    </location>
</feature>
<dbReference type="InterPro" id="IPR001841">
    <property type="entry name" value="Znf_RING"/>
</dbReference>
<organism evidence="6 7">
    <name type="scientific">Priapulus caudatus</name>
    <name type="common">Priapulid worm</name>
    <dbReference type="NCBI Taxonomy" id="37621"/>
    <lineage>
        <taxon>Eukaryota</taxon>
        <taxon>Metazoa</taxon>
        <taxon>Ecdysozoa</taxon>
        <taxon>Scalidophora</taxon>
        <taxon>Priapulida</taxon>
        <taxon>Priapulimorpha</taxon>
        <taxon>Priapulimorphida</taxon>
        <taxon>Priapulidae</taxon>
        <taxon>Priapulus</taxon>
    </lineage>
</organism>
<proteinExistence type="predicted"/>
<dbReference type="InterPro" id="IPR040178">
    <property type="entry name" value="RNF220_RING"/>
</dbReference>
<dbReference type="Proteomes" id="UP000695022">
    <property type="component" value="Unplaced"/>
</dbReference>
<dbReference type="PANTHER" id="PTHR13459">
    <property type="entry name" value="E3 UBIQUITIN-PROTEIN LIGASE RNF220 ISOFORM X1"/>
    <property type="match status" value="1"/>
</dbReference>